<dbReference type="Proteomes" id="UP000306319">
    <property type="component" value="Unassembled WGS sequence"/>
</dbReference>
<sequence>MDNIKPAIEVRNLGVMAYGEAWRLQHTLFDEMVLIKKRGGVPSREYLLLVEHTPVVTLGKHAKESNVLVSESMLAARGVDCYHVERGGDVTYHGPGQLVAYPILDLERHHLGVKDYVGLIEEAVIQTIALYGIRGERVDGASGVWIGAGTSDERKICALGVKCSRFCTMHGLALNVNTSLDGFSIINPCGFVDRGVTSMAREIGRDIDIELVKTQFSDIFIRLILSL</sequence>
<accession>A0AC61RC41</accession>
<keyword evidence="1" id="KW-0808">Transferase</keyword>
<gene>
    <name evidence="1" type="primary">lipB</name>
    <name evidence="1" type="ORF">E5331_16970</name>
</gene>
<keyword evidence="2" id="KW-1185">Reference proteome</keyword>
<evidence type="ECO:0000313" key="1">
    <source>
        <dbReference type="EMBL" id="TGY76890.1"/>
    </source>
</evidence>
<proteinExistence type="predicted"/>
<protein>
    <submittedName>
        <fullName evidence="1">Lipoyl(Octanoyl) transferase LipB</fullName>
    </submittedName>
</protein>
<name>A0AC61RC41_9BACT</name>
<comment type="caution">
    <text evidence="1">The sequence shown here is derived from an EMBL/GenBank/DDBJ whole genome shotgun (WGS) entry which is preliminary data.</text>
</comment>
<evidence type="ECO:0000313" key="2">
    <source>
        <dbReference type="Proteomes" id="UP000306319"/>
    </source>
</evidence>
<organism evidence="1 2">
    <name type="scientific">Lepagella muris</name>
    <dbReference type="NCBI Taxonomy" id="3032870"/>
    <lineage>
        <taxon>Bacteria</taxon>
        <taxon>Pseudomonadati</taxon>
        <taxon>Bacteroidota</taxon>
        <taxon>Bacteroidia</taxon>
        <taxon>Bacteroidales</taxon>
        <taxon>Muribaculaceae</taxon>
        <taxon>Lepagella</taxon>
    </lineage>
</organism>
<dbReference type="EMBL" id="SRYB01000034">
    <property type="protein sequence ID" value="TGY76890.1"/>
    <property type="molecule type" value="Genomic_DNA"/>
</dbReference>
<reference evidence="1" key="1">
    <citation type="submission" date="2019-04" db="EMBL/GenBank/DDBJ databases">
        <title>Microbes associate with the intestines of laboratory mice.</title>
        <authorList>
            <person name="Navarre W."/>
            <person name="Wong E."/>
            <person name="Huang K."/>
            <person name="Tropini C."/>
            <person name="Ng K."/>
            <person name="Yu B."/>
        </authorList>
    </citation>
    <scope>NUCLEOTIDE SEQUENCE</scope>
    <source>
        <strain evidence="1">NM04_E33</strain>
    </source>
</reference>